<keyword evidence="3" id="KW-1185">Reference proteome</keyword>
<keyword evidence="2" id="KW-0328">Glycosyltransferase</keyword>
<dbReference type="STRING" id="1454004.AW11_02202"/>
<comment type="caution">
    <text evidence="2">The sequence shown here is derived from an EMBL/GenBank/DDBJ whole genome shotgun (WGS) entry which is preliminary data.</text>
</comment>
<dbReference type="SUPFAM" id="SSF53756">
    <property type="entry name" value="UDP-Glycosyltransferase/glycogen phosphorylase"/>
    <property type="match status" value="1"/>
</dbReference>
<dbReference type="InterPro" id="IPR024004">
    <property type="entry name" value="PEP-CTERM/XrtA_GlycosylTrfase"/>
</dbReference>
<accession>A0A011QGW6</accession>
<reference evidence="2" key="1">
    <citation type="submission" date="2014-02" db="EMBL/GenBank/DDBJ databases">
        <title>Expanding our view of genomic diversity in Candidatus Accumulibacter clades.</title>
        <authorList>
            <person name="Skennerton C.T."/>
            <person name="Barr J.J."/>
            <person name="Slater F.R."/>
            <person name="Bond P.L."/>
            <person name="Tyson G.W."/>
        </authorList>
    </citation>
    <scope>NUCLEOTIDE SEQUENCE [LARGE SCALE GENOMIC DNA]</scope>
</reference>
<proteinExistence type="predicted"/>
<evidence type="ECO:0000313" key="2">
    <source>
        <dbReference type="EMBL" id="EXI88315.1"/>
    </source>
</evidence>
<dbReference type="EMBL" id="JEMY01000027">
    <property type="protein sequence ID" value="EXI88315.1"/>
    <property type="molecule type" value="Genomic_DNA"/>
</dbReference>
<dbReference type="InterPro" id="IPR050194">
    <property type="entry name" value="Glycosyltransferase_grp1"/>
</dbReference>
<dbReference type="Gene3D" id="3.40.50.2000">
    <property type="entry name" value="Glycogen Phosphorylase B"/>
    <property type="match status" value="2"/>
</dbReference>
<dbReference type="PANTHER" id="PTHR45947">
    <property type="entry name" value="SULFOQUINOVOSYL TRANSFERASE SQD2"/>
    <property type="match status" value="1"/>
</dbReference>
<dbReference type="GO" id="GO:0016758">
    <property type="term" value="F:hexosyltransferase activity"/>
    <property type="evidence" value="ECO:0007669"/>
    <property type="project" value="TreeGrafter"/>
</dbReference>
<organism evidence="2 3">
    <name type="scientific">Accumulibacter regalis</name>
    <dbReference type="NCBI Taxonomy" id="522306"/>
    <lineage>
        <taxon>Bacteria</taxon>
        <taxon>Pseudomonadati</taxon>
        <taxon>Pseudomonadota</taxon>
        <taxon>Betaproteobacteria</taxon>
        <taxon>Candidatus Accumulibacter</taxon>
    </lineage>
</organism>
<name>A0A011QGW6_ACCRE</name>
<dbReference type="PANTHER" id="PTHR45947:SF3">
    <property type="entry name" value="SULFOQUINOVOSYL TRANSFERASE SQD2"/>
    <property type="match status" value="1"/>
</dbReference>
<dbReference type="EC" id="2.4.-.-" evidence="2"/>
<dbReference type="AlphaFoldDB" id="A0A011QGW6"/>
<dbReference type="PATRIC" id="fig|1454004.3.peg.2279"/>
<dbReference type="NCBIfam" id="TIGR04063">
    <property type="entry name" value="stp3"/>
    <property type="match status" value="1"/>
</dbReference>
<dbReference type="eggNOG" id="COG0438">
    <property type="taxonomic scope" value="Bacteria"/>
</dbReference>
<dbReference type="Proteomes" id="UP000022141">
    <property type="component" value="Unassembled WGS sequence"/>
</dbReference>
<protein>
    <submittedName>
        <fullName evidence="2">Spore coat protein SA</fullName>
        <ecNumber evidence="2">2.4.-.-</ecNumber>
    </submittedName>
</protein>
<sequence>MSLRILHVFDHSLPLHSGYSFRSLAILREQRALGWQTVHLTTPKQGAGPALHEEVDGWSFQRTPSVEGAGLLAQMRLTAARLDQLIGETRPDLIHAHSPVLNALPSLWVGRRRRLPVVYEMRASWEDAAVDHGTTVEGSLRYRASRALESLALRRADQVTTICEGLRRDIAGRGIAAERITVIPNAVDVGLFQFAVQADATLRHSLGLDGATVLGFAGSFYGYEGLDLLIEAARQMLPRHPQLRLLLVGGGPQEANLKAQALAAGLHDRVIFTGRVAHADVQRYYELIDVLAYPRLPIRLTELVTPLKPLEAMAQGRMFVASDVGGHRELVRHGETGFLFPAGDPAALAAALDDLLAKRSQWPQIAAQARRFVEVERTWASSVARYREVYRRALAGAGRAQSAPAI</sequence>
<feature type="domain" description="Glycosyltransferase subfamily 4-like N-terminal" evidence="1">
    <location>
        <begin position="18"/>
        <end position="185"/>
    </location>
</feature>
<evidence type="ECO:0000259" key="1">
    <source>
        <dbReference type="Pfam" id="PF13579"/>
    </source>
</evidence>
<dbReference type="Pfam" id="PF13579">
    <property type="entry name" value="Glyco_trans_4_4"/>
    <property type="match status" value="1"/>
</dbReference>
<dbReference type="InterPro" id="IPR028098">
    <property type="entry name" value="Glyco_trans_4-like_N"/>
</dbReference>
<dbReference type="CDD" id="cd03794">
    <property type="entry name" value="GT4_WbuB-like"/>
    <property type="match status" value="1"/>
</dbReference>
<dbReference type="Pfam" id="PF13692">
    <property type="entry name" value="Glyco_trans_1_4"/>
    <property type="match status" value="1"/>
</dbReference>
<gene>
    <name evidence="2" type="primary">cotSA</name>
    <name evidence="2" type="ORF">AW11_02202</name>
</gene>
<keyword evidence="2" id="KW-0808">Transferase</keyword>
<evidence type="ECO:0000313" key="3">
    <source>
        <dbReference type="Proteomes" id="UP000022141"/>
    </source>
</evidence>